<keyword evidence="2" id="KW-0378">Hydrolase</keyword>
<feature type="domain" description="AB hydrolase-1" evidence="3">
    <location>
        <begin position="96"/>
        <end position="223"/>
    </location>
</feature>
<dbReference type="Pfam" id="PF00561">
    <property type="entry name" value="Abhydrolase_1"/>
    <property type="match status" value="1"/>
</dbReference>
<proteinExistence type="inferred from homology"/>
<dbReference type="EMBL" id="LMYN01000003">
    <property type="protein sequence ID" value="KSA03974.1"/>
    <property type="molecule type" value="Genomic_DNA"/>
</dbReference>
<dbReference type="InterPro" id="IPR002410">
    <property type="entry name" value="Peptidase_S33"/>
</dbReference>
<dbReference type="AlphaFoldDB" id="A0A0V1Q6H7"/>
<dbReference type="SUPFAM" id="SSF53474">
    <property type="entry name" value="alpha/beta-Hydrolases"/>
    <property type="match status" value="1"/>
</dbReference>
<dbReference type="InterPro" id="IPR000073">
    <property type="entry name" value="AB_hydrolase_1"/>
</dbReference>
<dbReference type="GO" id="GO:0006508">
    <property type="term" value="P:proteolysis"/>
    <property type="evidence" value="ECO:0007669"/>
    <property type="project" value="InterPro"/>
</dbReference>
<name>A0A0V1Q6H7_9ASCO</name>
<dbReference type="PANTHER" id="PTHR43248:SF2">
    <property type="entry name" value="PROLYL AMINOPEPTIDASE"/>
    <property type="match status" value="1"/>
</dbReference>
<dbReference type="RefSeq" id="XP_015470076.1">
    <property type="nucleotide sequence ID" value="XM_015609074.1"/>
</dbReference>
<dbReference type="PRINTS" id="PR00793">
    <property type="entry name" value="PROAMNOPTASE"/>
</dbReference>
<sequence length="481" mass="55154">MVIGRYEVIDSFRVKDIINHRLHFEVPLSYYEKSDQRTISIVANLTQKFNKAVHSEEECSGRKTILPEDAKIISYIQGGPGFPCEVPLTNSGFTKVLLEKGYQILYLDQRGTGLSTPLEVDTMNMLVPKTEGTSEKEYAEKQLKFILNFRADSIVEDFEVVRKALIGENAKWSILGQSFGGFCCFTYLSKYSTSLKEVLITGGVPPVNLGPEDVYRATYERTRERNIHYYDKYPHDIHKVKAILKYLSENQVELPNGGVLSVERFQLLGLIFGGNGGTDSLHQIVLKFHYDLNLWGKPTYQILSGIQNILGFDTNVLYALFQEAIYCDGNNANVTSSNWSADRLRHFPERRNFVYTDTVDTEEPVYFTGEMVFKSMFDDFSELRPFKNLVSALHENVYWSPLYDVEKLRTITWDKVPVVAATYYYDQYVDFDTTMQVKKNVFNNNGNLKQYITSEFFHNGVRANPEKVLGALFDLLDSEVD</sequence>
<dbReference type="OrthoDB" id="1898734at2759"/>
<evidence type="ECO:0000313" key="4">
    <source>
        <dbReference type="EMBL" id="KSA03974.1"/>
    </source>
</evidence>
<dbReference type="PANTHER" id="PTHR43248">
    <property type="entry name" value="2-SUCCINYL-6-HYDROXY-2,4-CYCLOHEXADIENE-1-CARBOXYLATE SYNTHASE"/>
    <property type="match status" value="1"/>
</dbReference>
<organism evidence="4 5">
    <name type="scientific">Debaryomyces fabryi</name>
    <dbReference type="NCBI Taxonomy" id="58627"/>
    <lineage>
        <taxon>Eukaryota</taxon>
        <taxon>Fungi</taxon>
        <taxon>Dikarya</taxon>
        <taxon>Ascomycota</taxon>
        <taxon>Saccharomycotina</taxon>
        <taxon>Pichiomycetes</taxon>
        <taxon>Debaryomycetaceae</taxon>
        <taxon>Debaryomyces</taxon>
    </lineage>
</organism>
<dbReference type="GeneID" id="26837253"/>
<gene>
    <name evidence="4" type="ORF">AC631_00244</name>
</gene>
<accession>A0A0V1Q6H7</accession>
<dbReference type="Gene3D" id="3.40.50.1820">
    <property type="entry name" value="alpha/beta hydrolase"/>
    <property type="match status" value="1"/>
</dbReference>
<dbReference type="GO" id="GO:0008233">
    <property type="term" value="F:peptidase activity"/>
    <property type="evidence" value="ECO:0007669"/>
    <property type="project" value="InterPro"/>
</dbReference>
<dbReference type="Proteomes" id="UP000054251">
    <property type="component" value="Unassembled WGS sequence"/>
</dbReference>
<protein>
    <recommendedName>
        <fullName evidence="3">AB hydrolase-1 domain-containing protein</fullName>
    </recommendedName>
</protein>
<comment type="similarity">
    <text evidence="1">Belongs to the peptidase S33 family.</text>
</comment>
<dbReference type="InterPro" id="IPR051601">
    <property type="entry name" value="Serine_prot/Carboxylest_S33"/>
</dbReference>
<keyword evidence="5" id="KW-1185">Reference proteome</keyword>
<evidence type="ECO:0000313" key="5">
    <source>
        <dbReference type="Proteomes" id="UP000054251"/>
    </source>
</evidence>
<comment type="caution">
    <text evidence="4">The sequence shown here is derived from an EMBL/GenBank/DDBJ whole genome shotgun (WGS) entry which is preliminary data.</text>
</comment>
<evidence type="ECO:0000259" key="3">
    <source>
        <dbReference type="Pfam" id="PF00561"/>
    </source>
</evidence>
<dbReference type="InterPro" id="IPR029058">
    <property type="entry name" value="AB_hydrolase_fold"/>
</dbReference>
<evidence type="ECO:0000256" key="1">
    <source>
        <dbReference type="ARBA" id="ARBA00010088"/>
    </source>
</evidence>
<evidence type="ECO:0000256" key="2">
    <source>
        <dbReference type="ARBA" id="ARBA00022801"/>
    </source>
</evidence>
<reference evidence="4 5" key="1">
    <citation type="submission" date="2015-11" db="EMBL/GenBank/DDBJ databases">
        <title>The genome of Debaryomyces fabryi.</title>
        <authorList>
            <person name="Tafer H."/>
            <person name="Lopandic K."/>
        </authorList>
    </citation>
    <scope>NUCLEOTIDE SEQUENCE [LARGE SCALE GENOMIC DNA]</scope>
    <source>
        <strain evidence="4 5">CBS 789</strain>
    </source>
</reference>